<proteinExistence type="inferred from homology"/>
<dbReference type="CDD" id="cd24052">
    <property type="entry name" value="ASKHA_NBD_HpPPX-GppA-like"/>
    <property type="match status" value="1"/>
</dbReference>
<comment type="similarity">
    <text evidence="1">Belongs to the GppA/Ppx family.</text>
</comment>
<dbReference type="InterPro" id="IPR022371">
    <property type="entry name" value="Exopolyphosphatase"/>
</dbReference>
<dbReference type="AlphaFoldDB" id="A0A9X2I301"/>
<evidence type="ECO:0000256" key="2">
    <source>
        <dbReference type="ARBA" id="ARBA00012451"/>
    </source>
</evidence>
<dbReference type="Proteomes" id="UP001139150">
    <property type="component" value="Unassembled WGS sequence"/>
</dbReference>
<evidence type="ECO:0000313" key="9">
    <source>
        <dbReference type="Proteomes" id="UP001139150"/>
    </source>
</evidence>
<dbReference type="InterPro" id="IPR048950">
    <property type="entry name" value="Ppx_GppA_C"/>
</dbReference>
<protein>
    <recommendedName>
        <fullName evidence="3">Exopolyphosphatase</fullName>
        <ecNumber evidence="2">3.6.1.11</ecNumber>
    </recommendedName>
</protein>
<dbReference type="RefSeq" id="WP_250096118.1">
    <property type="nucleotide sequence ID" value="NZ_JAKRYL010000007.1"/>
</dbReference>
<dbReference type="SUPFAM" id="SSF53067">
    <property type="entry name" value="Actin-like ATPase domain"/>
    <property type="match status" value="2"/>
</dbReference>
<keyword evidence="4 8" id="KW-0378">Hydrolase</keyword>
<keyword evidence="9" id="KW-1185">Reference proteome</keyword>
<dbReference type="Gene3D" id="1.10.3210.10">
    <property type="entry name" value="Hypothetical protein af1432"/>
    <property type="match status" value="1"/>
</dbReference>
<dbReference type="NCBIfam" id="TIGR03706">
    <property type="entry name" value="exo_poly_only"/>
    <property type="match status" value="1"/>
</dbReference>
<dbReference type="EC" id="3.6.1.11" evidence="2"/>
<comment type="catalytic activity">
    <reaction evidence="5">
        <text>[phosphate](n) + H2O = [phosphate](n-1) + phosphate + H(+)</text>
        <dbReference type="Rhea" id="RHEA:21528"/>
        <dbReference type="Rhea" id="RHEA-COMP:9859"/>
        <dbReference type="Rhea" id="RHEA-COMP:14279"/>
        <dbReference type="ChEBI" id="CHEBI:15377"/>
        <dbReference type="ChEBI" id="CHEBI:15378"/>
        <dbReference type="ChEBI" id="CHEBI:16838"/>
        <dbReference type="ChEBI" id="CHEBI:43474"/>
        <dbReference type="EC" id="3.6.1.11"/>
    </reaction>
</comment>
<organism evidence="8 9">
    <name type="scientific">Halalkalibacter alkaliphilus</name>
    <dbReference type="NCBI Taxonomy" id="2917993"/>
    <lineage>
        <taxon>Bacteria</taxon>
        <taxon>Bacillati</taxon>
        <taxon>Bacillota</taxon>
        <taxon>Bacilli</taxon>
        <taxon>Bacillales</taxon>
        <taxon>Bacillaceae</taxon>
        <taxon>Halalkalibacter</taxon>
    </lineage>
</organism>
<dbReference type="InterPro" id="IPR003695">
    <property type="entry name" value="Ppx_GppA_N"/>
</dbReference>
<evidence type="ECO:0000256" key="3">
    <source>
        <dbReference type="ARBA" id="ARBA00020416"/>
    </source>
</evidence>
<dbReference type="EMBL" id="JAKRYL010000007">
    <property type="protein sequence ID" value="MCL7747216.1"/>
    <property type="molecule type" value="Genomic_DNA"/>
</dbReference>
<dbReference type="InterPro" id="IPR030673">
    <property type="entry name" value="PyroPPase_GppA_Ppx"/>
</dbReference>
<dbReference type="Pfam" id="PF02541">
    <property type="entry name" value="Ppx-GppA"/>
    <property type="match status" value="1"/>
</dbReference>
<dbReference type="GO" id="GO:0006793">
    <property type="term" value="P:phosphorus metabolic process"/>
    <property type="evidence" value="ECO:0007669"/>
    <property type="project" value="InterPro"/>
</dbReference>
<evidence type="ECO:0000313" key="8">
    <source>
        <dbReference type="EMBL" id="MCL7747216.1"/>
    </source>
</evidence>
<gene>
    <name evidence="8" type="primary">ppx</name>
    <name evidence="8" type="ORF">MF646_08805</name>
</gene>
<reference evidence="8" key="1">
    <citation type="submission" date="2022-02" db="EMBL/GenBank/DDBJ databases">
        <title>Halalkalibacter sp. nov. isolated from Lonar Lake, India.</title>
        <authorList>
            <person name="Joshi A."/>
            <person name="Thite S."/>
            <person name="Lodha T."/>
        </authorList>
    </citation>
    <scope>NUCLEOTIDE SEQUENCE</scope>
    <source>
        <strain evidence="8">MEB205</strain>
    </source>
</reference>
<evidence type="ECO:0000259" key="6">
    <source>
        <dbReference type="Pfam" id="PF02541"/>
    </source>
</evidence>
<dbReference type="SUPFAM" id="SSF109604">
    <property type="entry name" value="HD-domain/PDEase-like"/>
    <property type="match status" value="1"/>
</dbReference>
<accession>A0A9X2I301</accession>
<dbReference type="PANTHER" id="PTHR30005">
    <property type="entry name" value="EXOPOLYPHOSPHATASE"/>
    <property type="match status" value="1"/>
</dbReference>
<name>A0A9X2I301_9BACI</name>
<evidence type="ECO:0000259" key="7">
    <source>
        <dbReference type="Pfam" id="PF21447"/>
    </source>
</evidence>
<feature type="domain" description="Ppx/GppA phosphatase C-terminal" evidence="7">
    <location>
        <begin position="318"/>
        <end position="471"/>
    </location>
</feature>
<dbReference type="InterPro" id="IPR043129">
    <property type="entry name" value="ATPase_NBD"/>
</dbReference>
<dbReference type="GO" id="GO:0004309">
    <property type="term" value="F:exopolyphosphatase activity"/>
    <property type="evidence" value="ECO:0007669"/>
    <property type="project" value="UniProtKB-EC"/>
</dbReference>
<dbReference type="GO" id="GO:0006357">
    <property type="term" value="P:regulation of transcription by RNA polymerase II"/>
    <property type="evidence" value="ECO:0007669"/>
    <property type="project" value="TreeGrafter"/>
</dbReference>
<evidence type="ECO:0000256" key="4">
    <source>
        <dbReference type="ARBA" id="ARBA00022801"/>
    </source>
</evidence>
<dbReference type="PANTHER" id="PTHR30005:SF0">
    <property type="entry name" value="RETROGRADE REGULATION PROTEIN 2"/>
    <property type="match status" value="1"/>
</dbReference>
<dbReference type="PIRSF" id="PIRSF001267">
    <property type="entry name" value="Pyrophosphatase_GppA_Ppx"/>
    <property type="match status" value="1"/>
</dbReference>
<evidence type="ECO:0000256" key="5">
    <source>
        <dbReference type="ARBA" id="ARBA00047607"/>
    </source>
</evidence>
<evidence type="ECO:0000256" key="1">
    <source>
        <dbReference type="ARBA" id="ARBA00007125"/>
    </source>
</evidence>
<dbReference type="Gene3D" id="3.30.420.150">
    <property type="entry name" value="Exopolyphosphatase. Domain 2"/>
    <property type="match status" value="1"/>
</dbReference>
<dbReference type="Gene3D" id="3.30.420.40">
    <property type="match status" value="1"/>
</dbReference>
<dbReference type="InterPro" id="IPR050273">
    <property type="entry name" value="GppA/Ppx_hydrolase"/>
</dbReference>
<comment type="caution">
    <text evidence="8">The sequence shown here is derived from an EMBL/GenBank/DDBJ whole genome shotgun (WGS) entry which is preliminary data.</text>
</comment>
<dbReference type="Pfam" id="PF21447">
    <property type="entry name" value="Ppx-GppA_III"/>
    <property type="match status" value="1"/>
</dbReference>
<feature type="domain" description="Ppx/GppA phosphatase N-terminal" evidence="6">
    <location>
        <begin position="21"/>
        <end position="306"/>
    </location>
</feature>
<sequence>MIEKQVAIIDMGSNSIRLVINKIDSNGYYNELHNFKTVARLSAHIKDDGNLSEVGINTVLDTLKRFKDVILFHQVRQITVIATAAMRKAKNRDKIVKLVKETIGFEIRILSEYEEAFYGYLAVVNSTNIENGFTVDIGGGSTEITLFENRELKHYHSFPFGAITLYQQFFNDDQDEPETIALLTEYIKKQLHTLPWFKEKKDYPVIGIGGSARNLALIHQRKESYPLAGLHQYEIPKQELLDINTTLQHSTVEERLDLEGLSKDRVDIIVPASTVITQIVKYVNANTFVMSRKGLRDGVFYEELLKSMDTTRFPNVVEESLYQLTNNYELNVEHVNHISLLANQLYSKIREYCPVEHNPSNAVTLLNHSARLLYIGEYINNEASSQNTFYLLTNMTIEGLSHRDRLAIALISSYKSKSQMQQYAKSFNKLTNKQELKYYEFLGSILKLAYSLDRTRRKVITSIGQVNQNEDELSIILYHQADAFFEDAQATKHKKHLERVIKYTIEFRYMPAEVLKLES</sequence>